<feature type="transmembrane region" description="Helical" evidence="3">
    <location>
        <begin position="132"/>
        <end position="153"/>
    </location>
</feature>
<keyword evidence="3" id="KW-0472">Membrane</keyword>
<feature type="transmembrane region" description="Helical" evidence="3">
    <location>
        <begin position="42"/>
        <end position="67"/>
    </location>
</feature>
<dbReference type="PANTHER" id="PTHR37815">
    <property type="entry name" value="UPF0397 PROTEIN BC_2624-RELATED"/>
    <property type="match status" value="1"/>
</dbReference>
<keyword evidence="5" id="KW-1185">Reference proteome</keyword>
<evidence type="ECO:0000256" key="3">
    <source>
        <dbReference type="SAM" id="Phobius"/>
    </source>
</evidence>
<comment type="caution">
    <text evidence="4">The sequence shown here is derived from an EMBL/GenBank/DDBJ whole genome shotgun (WGS) entry which is preliminary data.</text>
</comment>
<gene>
    <name evidence="4" type="ORF">AAA081_08645</name>
</gene>
<evidence type="ECO:0000256" key="1">
    <source>
        <dbReference type="ARBA" id="ARBA00022692"/>
    </source>
</evidence>
<evidence type="ECO:0000256" key="2">
    <source>
        <dbReference type="ARBA" id="ARBA00022989"/>
    </source>
</evidence>
<protein>
    <submittedName>
        <fullName evidence="4">ECF transporter S component</fullName>
    </submittedName>
</protein>
<dbReference type="Proteomes" id="UP001481872">
    <property type="component" value="Unassembled WGS sequence"/>
</dbReference>
<sequence>MKSISTKKLTMIAMFMALTTVATMVIQIPIPATKGYLNVGDTVVIASALLMGKMAGGLVGGIGSALADLLSGYGYYAPITLVVKGLEGFVAGLLHEKTRLSFVLCGLAGGVVMAVGYLLAEGFILYNFPTAIASFVPNLIQGIAGALLADILYPVLNRAMSEKGAA</sequence>
<feature type="transmembrane region" description="Helical" evidence="3">
    <location>
        <begin position="73"/>
        <end position="94"/>
    </location>
</feature>
<dbReference type="RefSeq" id="WP_349054631.1">
    <property type="nucleotide sequence ID" value="NZ_JBBNPS010000039.1"/>
</dbReference>
<evidence type="ECO:0000313" key="4">
    <source>
        <dbReference type="EMBL" id="MEQ3354359.1"/>
    </source>
</evidence>
<dbReference type="InterPro" id="IPR009825">
    <property type="entry name" value="ECF_substrate-spec-like"/>
</dbReference>
<feature type="transmembrane region" description="Helical" evidence="3">
    <location>
        <begin position="101"/>
        <end position="120"/>
    </location>
</feature>
<feature type="transmembrane region" description="Helical" evidence="3">
    <location>
        <begin position="12"/>
        <end position="30"/>
    </location>
</feature>
<keyword evidence="2 3" id="KW-1133">Transmembrane helix</keyword>
<dbReference type="PANTHER" id="PTHR37815:SF3">
    <property type="entry name" value="UPF0397 PROTEIN SPR0429"/>
    <property type="match status" value="1"/>
</dbReference>
<evidence type="ECO:0000313" key="5">
    <source>
        <dbReference type="Proteomes" id="UP001481872"/>
    </source>
</evidence>
<dbReference type="EMBL" id="JBBNPS010000039">
    <property type="protein sequence ID" value="MEQ3354359.1"/>
    <property type="molecule type" value="Genomic_DNA"/>
</dbReference>
<reference evidence="4 5" key="1">
    <citation type="submission" date="2024-04" db="EMBL/GenBank/DDBJ databases">
        <title>Human intestinal bacterial collection.</title>
        <authorList>
            <person name="Pauvert C."/>
            <person name="Hitch T.C.A."/>
            <person name="Clavel T."/>
        </authorList>
    </citation>
    <scope>NUCLEOTIDE SEQUENCE [LARGE SCALE GENOMIC DNA]</scope>
    <source>
        <strain evidence="4 5">CLA-SR-H026</strain>
    </source>
</reference>
<accession>A0ABV1J838</accession>
<name>A0ABV1J838_9FIRM</name>
<dbReference type="Gene3D" id="1.10.1760.20">
    <property type="match status" value="1"/>
</dbReference>
<organism evidence="4 5">
    <name type="scientific">Aedoeadaptatus acetigenes</name>
    <dbReference type="NCBI Taxonomy" id="2981723"/>
    <lineage>
        <taxon>Bacteria</taxon>
        <taxon>Bacillati</taxon>
        <taxon>Bacillota</taxon>
        <taxon>Tissierellia</taxon>
        <taxon>Tissierellales</taxon>
        <taxon>Peptoniphilaceae</taxon>
        <taxon>Aedoeadaptatus</taxon>
    </lineage>
</organism>
<proteinExistence type="predicted"/>
<dbReference type="Pfam" id="PF07155">
    <property type="entry name" value="ECF-ribofla_trS"/>
    <property type="match status" value="1"/>
</dbReference>
<keyword evidence="1 3" id="KW-0812">Transmembrane</keyword>